<evidence type="ECO:0000256" key="10">
    <source>
        <dbReference type="ARBA" id="ARBA00031499"/>
    </source>
</evidence>
<dbReference type="InterPro" id="IPR032678">
    <property type="entry name" value="tRNA-synt_1_cat_dom"/>
</dbReference>
<dbReference type="AlphaFoldDB" id="A0A7T8GLX6"/>
<dbReference type="GO" id="GO:0006423">
    <property type="term" value="P:cysteinyl-tRNA aminoacylation"/>
    <property type="evidence" value="ECO:0007669"/>
    <property type="project" value="TreeGrafter"/>
</dbReference>
<accession>A0A7T8GLX6</accession>
<reference evidence="14" key="2">
    <citation type="journal article" name="Sci. Data">
        <title>Chromosome-scale genome assembly of the sea louse Caligus rogercresseyi by SMRT sequencing and Hi-C analysis.</title>
        <authorList>
            <person name="Gallardo-Escarate C."/>
            <person name="Valenzuela-Munoz V."/>
            <person name="Nunez-Acuna G."/>
            <person name="Valenzuela-Miranda D."/>
            <person name="Goncalves A.T."/>
            <person name="Escobar-Sepulveda H."/>
            <person name="Liachko I."/>
            <person name="Nelson B."/>
            <person name="Roberts S."/>
            <person name="Warren W."/>
        </authorList>
    </citation>
    <scope>NUCLEOTIDE SEQUENCE</scope>
    <source>
        <tissue evidence="14">Whole tissue</tissue>
    </source>
</reference>
<feature type="domain" description="tRNA synthetases class I catalytic" evidence="13">
    <location>
        <begin position="63"/>
        <end position="299"/>
    </location>
</feature>
<evidence type="ECO:0000256" key="2">
    <source>
        <dbReference type="ARBA" id="ARBA00012832"/>
    </source>
</evidence>
<dbReference type="Proteomes" id="UP000595437">
    <property type="component" value="Chromosome 19"/>
</dbReference>
<organism evidence="14 16">
    <name type="scientific">Caligus rogercresseyi</name>
    <name type="common">Sea louse</name>
    <dbReference type="NCBI Taxonomy" id="217165"/>
    <lineage>
        <taxon>Eukaryota</taxon>
        <taxon>Metazoa</taxon>
        <taxon>Ecdysozoa</taxon>
        <taxon>Arthropoda</taxon>
        <taxon>Crustacea</taxon>
        <taxon>Multicrustacea</taxon>
        <taxon>Hexanauplia</taxon>
        <taxon>Copepoda</taxon>
        <taxon>Siphonostomatoida</taxon>
        <taxon>Caligidae</taxon>
        <taxon>Caligus</taxon>
    </lineage>
</organism>
<evidence type="ECO:0000256" key="3">
    <source>
        <dbReference type="ARBA" id="ARBA00022598"/>
    </source>
</evidence>
<dbReference type="PRINTS" id="PR00983">
    <property type="entry name" value="TRNASYNTHCYS"/>
</dbReference>
<evidence type="ECO:0000256" key="6">
    <source>
        <dbReference type="ARBA" id="ARBA00022833"/>
    </source>
</evidence>
<dbReference type="FunFam" id="3.40.50.620:FF:000027">
    <property type="entry name" value="Cysteine--tRNA ligase, cytoplasmic"/>
    <property type="match status" value="1"/>
</dbReference>
<protein>
    <recommendedName>
        <fullName evidence="11">Cysteine--tRNA ligase, cytoplasmic</fullName>
        <ecNumber evidence="2">6.1.1.16</ecNumber>
    </recommendedName>
    <alternativeName>
        <fullName evidence="10">Cysteinyl-tRNA synthetase</fullName>
    </alternativeName>
</protein>
<dbReference type="GO" id="GO:0005524">
    <property type="term" value="F:ATP binding"/>
    <property type="evidence" value="ECO:0007669"/>
    <property type="project" value="UniProtKB-KW"/>
</dbReference>
<dbReference type="GO" id="GO:0046872">
    <property type="term" value="F:metal ion binding"/>
    <property type="evidence" value="ECO:0007669"/>
    <property type="project" value="UniProtKB-KW"/>
</dbReference>
<proteinExistence type="predicted"/>
<dbReference type="GO" id="GO:0004817">
    <property type="term" value="F:cysteine-tRNA ligase activity"/>
    <property type="evidence" value="ECO:0007669"/>
    <property type="project" value="UniProtKB-EC"/>
</dbReference>
<evidence type="ECO:0000313" key="15">
    <source>
        <dbReference type="EMBL" id="QQP33048.1"/>
    </source>
</evidence>
<evidence type="ECO:0000256" key="11">
    <source>
        <dbReference type="ARBA" id="ARBA00039362"/>
    </source>
</evidence>
<evidence type="ECO:0000259" key="13">
    <source>
        <dbReference type="Pfam" id="PF01406"/>
    </source>
</evidence>
<feature type="coiled-coil region" evidence="12">
    <location>
        <begin position="501"/>
        <end position="532"/>
    </location>
</feature>
<evidence type="ECO:0000256" key="12">
    <source>
        <dbReference type="SAM" id="Coils"/>
    </source>
</evidence>
<dbReference type="SUPFAM" id="SSF47323">
    <property type="entry name" value="Anticodon-binding domain of a subclass of class I aminoacyl-tRNA synthetases"/>
    <property type="match status" value="1"/>
</dbReference>
<gene>
    <name evidence="15" type="ORF">FKW44_024282</name>
    <name evidence="14" type="ORF">FKW44_024628</name>
</gene>
<name>A0A7T8GLX6_CALRO</name>
<keyword evidence="5" id="KW-0547">Nucleotide-binding</keyword>
<dbReference type="PANTHER" id="PTHR10890:SF3">
    <property type="entry name" value="CYSTEINE--TRNA LIGASE, CYTOPLASMIC"/>
    <property type="match status" value="1"/>
</dbReference>
<dbReference type="InterPro" id="IPR014729">
    <property type="entry name" value="Rossmann-like_a/b/a_fold"/>
</dbReference>
<comment type="cofactor">
    <cofactor evidence="1">
        <name>Zn(2+)</name>
        <dbReference type="ChEBI" id="CHEBI:29105"/>
    </cofactor>
</comment>
<keyword evidence="16" id="KW-1185">Reference proteome</keyword>
<evidence type="ECO:0000256" key="5">
    <source>
        <dbReference type="ARBA" id="ARBA00022741"/>
    </source>
</evidence>
<keyword evidence="9" id="KW-0030">Aminoacyl-tRNA synthetase</keyword>
<dbReference type="GO" id="GO:0005737">
    <property type="term" value="C:cytoplasm"/>
    <property type="evidence" value="ECO:0007669"/>
    <property type="project" value="TreeGrafter"/>
</dbReference>
<keyword evidence="3 14" id="KW-0436">Ligase</keyword>
<evidence type="ECO:0000256" key="7">
    <source>
        <dbReference type="ARBA" id="ARBA00022840"/>
    </source>
</evidence>
<dbReference type="Proteomes" id="UP000595437">
    <property type="component" value="Chromosome 20"/>
</dbReference>
<dbReference type="OrthoDB" id="438179at2759"/>
<dbReference type="InterPro" id="IPR024909">
    <property type="entry name" value="Cys-tRNA/MSH_ligase"/>
</dbReference>
<keyword evidence="7" id="KW-0067">ATP-binding</keyword>
<keyword evidence="6" id="KW-0862">Zinc</keyword>
<dbReference type="InterPro" id="IPR009080">
    <property type="entry name" value="tRNAsynth_Ia_anticodon-bd"/>
</dbReference>
<dbReference type="SUPFAM" id="SSF52374">
    <property type="entry name" value="Nucleotidylyl transferase"/>
    <property type="match status" value="1"/>
</dbReference>
<evidence type="ECO:0000313" key="14">
    <source>
        <dbReference type="EMBL" id="QQP32344.1"/>
    </source>
</evidence>
<reference evidence="16" key="1">
    <citation type="submission" date="2021-01" db="EMBL/GenBank/DDBJ databases">
        <title>Caligus Genome Assembly.</title>
        <authorList>
            <person name="Gallardo-Escarate C."/>
        </authorList>
    </citation>
    <scope>NUCLEOTIDE SEQUENCE [LARGE SCALE GENOMIC DNA]</scope>
</reference>
<evidence type="ECO:0000256" key="4">
    <source>
        <dbReference type="ARBA" id="ARBA00022723"/>
    </source>
</evidence>
<keyword evidence="12" id="KW-0175">Coiled coil</keyword>
<dbReference type="Gene3D" id="3.40.50.620">
    <property type="entry name" value="HUPs"/>
    <property type="match status" value="1"/>
</dbReference>
<dbReference type="PANTHER" id="PTHR10890">
    <property type="entry name" value="CYSTEINYL-TRNA SYNTHETASE"/>
    <property type="match status" value="1"/>
</dbReference>
<evidence type="ECO:0000313" key="16">
    <source>
        <dbReference type="Proteomes" id="UP000595437"/>
    </source>
</evidence>
<keyword evidence="4" id="KW-0479">Metal-binding</keyword>
<evidence type="ECO:0000256" key="8">
    <source>
        <dbReference type="ARBA" id="ARBA00022917"/>
    </source>
</evidence>
<evidence type="ECO:0000256" key="9">
    <source>
        <dbReference type="ARBA" id="ARBA00023146"/>
    </source>
</evidence>
<dbReference type="EMBL" id="CP045909">
    <property type="protein sequence ID" value="QQP32344.1"/>
    <property type="molecule type" value="Genomic_DNA"/>
</dbReference>
<dbReference type="Pfam" id="PF01406">
    <property type="entry name" value="tRNA-synt_1e"/>
    <property type="match status" value="1"/>
</dbReference>
<dbReference type="EMBL" id="CP045908">
    <property type="protein sequence ID" value="QQP33048.1"/>
    <property type="molecule type" value="Genomic_DNA"/>
</dbReference>
<dbReference type="Gene3D" id="1.20.120.1910">
    <property type="entry name" value="Cysteine-tRNA ligase, C-terminal anti-codon recognition domain"/>
    <property type="match status" value="1"/>
</dbReference>
<dbReference type="EC" id="6.1.1.16" evidence="2"/>
<keyword evidence="8" id="KW-0648">Protein biosynthesis</keyword>
<evidence type="ECO:0000256" key="1">
    <source>
        <dbReference type="ARBA" id="ARBA00001947"/>
    </source>
</evidence>
<sequence length="597" mass="67198">MEQTTDPDKKAMQTKQFEALSALTKDVKSRVEKGESESEIREDLLKGSKDLFSEWLDSKLGHTFKSNEAFVDLPKHWEEMYHRDMKSLNILPPDALTRVSEYVPEIVSFIEGIIDKGYAYPSNGSVYFDVSKFDGSPNHFYAKLVPESFGNSAALLEGEGDLSSNRSGEKRANSDFALWKLSKAGEPSWESPWGRGRPGWHIECSAMASELLGASMDIHSGGCDLKFPHHDNEIAQSEAFFDSDSWTNYFLHSGHLTISGCKMSKSLKNFISIQDLRLTFLLHSWKDTLDYSTGTMDMARSYEKILNEYFLNVKHLIRSNGPSSSEDSCGLYQKWGLDEIELNEKLNAMRSQVHSALCDNVDTRTALDVIKTYVGAVNAYIDKKRQGDAPKFSATVLKKGAEYITGIFRILGLINESEDIGFSSGSSSVSSSEEDVLPYLNALADFRDDVRKKARELKAQGILKDCDRLRDDILPDLGVRLEDKENEPTVIKLVSKEELLREKEQKRVADEMRALEKQRSKALGDAKKAAAEAQNKIPPGEMFLKETDKYSKFDERGIPTHDAAGEEIAKAQIKKLTKLYALQEKKHKQYLESQNGN</sequence>